<evidence type="ECO:0000313" key="3">
    <source>
        <dbReference type="EMBL" id="MBV2143122.1"/>
    </source>
</evidence>
<dbReference type="PANTHER" id="PTHR39176">
    <property type="entry name" value="PERIPLASMIC PROTEIN-RELATED"/>
    <property type="match status" value="1"/>
</dbReference>
<evidence type="ECO:0000256" key="1">
    <source>
        <dbReference type="SAM" id="SignalP"/>
    </source>
</evidence>
<reference evidence="3 4" key="1">
    <citation type="submission" date="2021-06" db="EMBL/GenBank/DDBJ databases">
        <title>Falsochrobactrum tianjin sp.nov., a new petroleum-degrading bacteria isolated from oily soils.</title>
        <authorList>
            <person name="Chen G."/>
            <person name="Chen H."/>
            <person name="Tian J."/>
            <person name="Qing J."/>
            <person name="Zhong L."/>
            <person name="Ma W."/>
            <person name="Song Y."/>
            <person name="Cui X."/>
            <person name="Yan B."/>
        </authorList>
    </citation>
    <scope>NUCLEOTIDE SEQUENCE [LARGE SCALE GENOMIC DNA]</scope>
    <source>
        <strain evidence="3 4">TDYN1</strain>
    </source>
</reference>
<accession>A0A949PKY7</accession>
<dbReference type="Proteomes" id="UP000752297">
    <property type="component" value="Unassembled WGS sequence"/>
</dbReference>
<dbReference type="InterPro" id="IPR009739">
    <property type="entry name" value="LprI-like_N"/>
</dbReference>
<feature type="signal peptide" evidence="1">
    <location>
        <begin position="1"/>
        <end position="20"/>
    </location>
</feature>
<comment type="caution">
    <text evidence="3">The sequence shown here is derived from an EMBL/GenBank/DDBJ whole genome shotgun (WGS) entry which is preliminary data.</text>
</comment>
<evidence type="ECO:0000313" key="4">
    <source>
        <dbReference type="Proteomes" id="UP000752297"/>
    </source>
</evidence>
<protein>
    <submittedName>
        <fullName evidence="3">Lysozyme inhibitor LprI family protein</fullName>
    </submittedName>
</protein>
<name>A0A949PKY7_9HYPH</name>
<organism evidence="3 4">
    <name type="scientific">Falsochrobactrum tianjinense</name>
    <dbReference type="NCBI Taxonomy" id="2706015"/>
    <lineage>
        <taxon>Bacteria</taxon>
        <taxon>Pseudomonadati</taxon>
        <taxon>Pseudomonadota</taxon>
        <taxon>Alphaproteobacteria</taxon>
        <taxon>Hyphomicrobiales</taxon>
        <taxon>Brucellaceae</taxon>
        <taxon>Falsochrobactrum</taxon>
    </lineage>
</organism>
<keyword evidence="4" id="KW-1185">Reference proteome</keyword>
<dbReference type="PANTHER" id="PTHR39176:SF1">
    <property type="entry name" value="PERIPLASMIC PROTEIN"/>
    <property type="match status" value="1"/>
</dbReference>
<evidence type="ECO:0000259" key="2">
    <source>
        <dbReference type="Pfam" id="PF07007"/>
    </source>
</evidence>
<gene>
    <name evidence="3" type="ORF">KUG47_06395</name>
</gene>
<keyword evidence="1" id="KW-0732">Signal</keyword>
<feature type="domain" description="Lysozyme inhibitor LprI-like N-terminal" evidence="2">
    <location>
        <begin position="24"/>
        <end position="115"/>
    </location>
</feature>
<dbReference type="EMBL" id="JAHRVA010000002">
    <property type="protein sequence ID" value="MBV2143122.1"/>
    <property type="molecule type" value="Genomic_DNA"/>
</dbReference>
<sequence>MLKYIAITLAAVFFSGSAFASSDCNNAQDQATMNKCANDDFAKADKQLNAHYREIEKRLSDDEDAKKLLITSQRAWVKFRDAECNFSASGTAGGSVHPMTVAICREKLTKERNKQFSEYLNCEEGDLSCPVPSGG</sequence>
<dbReference type="Pfam" id="PF07007">
    <property type="entry name" value="LprI"/>
    <property type="match status" value="1"/>
</dbReference>
<dbReference type="RefSeq" id="WP_217677129.1">
    <property type="nucleotide sequence ID" value="NZ_JAHRVA010000002.1"/>
</dbReference>
<feature type="chain" id="PRO_5038088973" evidence="1">
    <location>
        <begin position="21"/>
        <end position="135"/>
    </location>
</feature>
<proteinExistence type="predicted"/>
<dbReference type="AlphaFoldDB" id="A0A949PKY7"/>